<accession>A0AAV9Y3D0</accession>
<feature type="compositionally biased region" description="Low complexity" evidence="5">
    <location>
        <begin position="2024"/>
        <end position="2058"/>
    </location>
</feature>
<dbReference type="PANTHER" id="PTHR15375:SF26">
    <property type="entry name" value="PROTEIN CHIFFON"/>
    <property type="match status" value="1"/>
</dbReference>
<feature type="domain" description="PHD-type" evidence="7">
    <location>
        <begin position="927"/>
        <end position="1036"/>
    </location>
</feature>
<reference evidence="8 9" key="1">
    <citation type="submission" date="2023-10" db="EMBL/GenBank/DDBJ databases">
        <title>Comparative genomics analysis reveals potential genetic determinants of host preference in Cryptosporidium xiaoi.</title>
        <authorList>
            <person name="Xiao L."/>
            <person name="Li J."/>
        </authorList>
    </citation>
    <scope>NUCLEOTIDE SEQUENCE [LARGE SCALE GENOMIC DNA]</scope>
    <source>
        <strain evidence="8 9">52996</strain>
    </source>
</reference>
<comment type="caution">
    <text evidence="8">The sequence shown here is derived from an EMBL/GenBank/DDBJ whole genome shotgun (WGS) entry which is preliminary data.</text>
</comment>
<proteinExistence type="predicted"/>
<dbReference type="InterPro" id="IPR051590">
    <property type="entry name" value="Replication_Regulatory_Kinase"/>
</dbReference>
<evidence type="ECO:0000313" key="9">
    <source>
        <dbReference type="Proteomes" id="UP001311799"/>
    </source>
</evidence>
<keyword evidence="3" id="KW-0862">Zinc</keyword>
<keyword evidence="1" id="KW-0479">Metal-binding</keyword>
<evidence type="ECO:0000256" key="2">
    <source>
        <dbReference type="ARBA" id="ARBA00022771"/>
    </source>
</evidence>
<feature type="region of interest" description="Disordered" evidence="5">
    <location>
        <begin position="2021"/>
        <end position="2058"/>
    </location>
</feature>
<dbReference type="InterPro" id="IPR001965">
    <property type="entry name" value="Znf_PHD"/>
</dbReference>
<dbReference type="PROSITE" id="PS01359">
    <property type="entry name" value="ZF_PHD_1"/>
    <property type="match status" value="1"/>
</dbReference>
<dbReference type="EMBL" id="JAWDEY010000002">
    <property type="protein sequence ID" value="KAK6590877.1"/>
    <property type="molecule type" value="Genomic_DNA"/>
</dbReference>
<dbReference type="InterPro" id="IPR013083">
    <property type="entry name" value="Znf_RING/FYVE/PHD"/>
</dbReference>
<dbReference type="InterPro" id="IPR019786">
    <property type="entry name" value="Zinc_finger_PHD-type_CS"/>
</dbReference>
<dbReference type="PROSITE" id="PS50016">
    <property type="entry name" value="ZF_PHD_2"/>
    <property type="match status" value="2"/>
</dbReference>
<dbReference type="GO" id="GO:0031431">
    <property type="term" value="C:Dbf4-dependent protein kinase complex"/>
    <property type="evidence" value="ECO:0007669"/>
    <property type="project" value="TreeGrafter"/>
</dbReference>
<dbReference type="Gene3D" id="3.30.40.10">
    <property type="entry name" value="Zinc/RING finger domain, C3HC4 (zinc finger)"/>
    <property type="match status" value="4"/>
</dbReference>
<dbReference type="SMART" id="SM00249">
    <property type="entry name" value="PHD"/>
    <property type="match status" value="4"/>
</dbReference>
<protein>
    <submittedName>
        <fullName evidence="8">Uncharacterized protein</fullName>
    </submittedName>
</protein>
<dbReference type="InterPro" id="IPR034732">
    <property type="entry name" value="EPHD"/>
</dbReference>
<dbReference type="PANTHER" id="PTHR15375">
    <property type="entry name" value="ACTIVATOR OF S-PHASE KINASE-RELATED"/>
    <property type="match status" value="1"/>
</dbReference>
<feature type="region of interest" description="Disordered" evidence="5">
    <location>
        <begin position="759"/>
        <end position="778"/>
    </location>
</feature>
<evidence type="ECO:0000256" key="4">
    <source>
        <dbReference type="PROSITE-ProRule" id="PRU00146"/>
    </source>
</evidence>
<dbReference type="GO" id="GO:1901987">
    <property type="term" value="P:regulation of cell cycle phase transition"/>
    <property type="evidence" value="ECO:0007669"/>
    <property type="project" value="TreeGrafter"/>
</dbReference>
<organism evidence="8 9">
    <name type="scientific">Cryptosporidium xiaoi</name>
    <dbReference type="NCBI Taxonomy" id="659607"/>
    <lineage>
        <taxon>Eukaryota</taxon>
        <taxon>Sar</taxon>
        <taxon>Alveolata</taxon>
        <taxon>Apicomplexa</taxon>
        <taxon>Conoidasida</taxon>
        <taxon>Coccidia</taxon>
        <taxon>Eucoccidiorida</taxon>
        <taxon>Eimeriorina</taxon>
        <taxon>Cryptosporidiidae</taxon>
        <taxon>Cryptosporidium</taxon>
    </lineage>
</organism>
<evidence type="ECO:0000256" key="1">
    <source>
        <dbReference type="ARBA" id="ARBA00022723"/>
    </source>
</evidence>
<feature type="domain" description="PHD-type" evidence="6">
    <location>
        <begin position="1825"/>
        <end position="1883"/>
    </location>
</feature>
<dbReference type="SUPFAM" id="SSF57903">
    <property type="entry name" value="FYVE/PHD zinc finger"/>
    <property type="match status" value="2"/>
</dbReference>
<dbReference type="InterPro" id="IPR019787">
    <property type="entry name" value="Znf_PHD-finger"/>
</dbReference>
<feature type="domain" description="PHD-type" evidence="7">
    <location>
        <begin position="1481"/>
        <end position="1601"/>
    </location>
</feature>
<dbReference type="CDD" id="cd15571">
    <property type="entry name" value="ePHD"/>
    <property type="match status" value="2"/>
</dbReference>
<dbReference type="GO" id="GO:0043539">
    <property type="term" value="F:protein serine/threonine kinase activator activity"/>
    <property type="evidence" value="ECO:0007669"/>
    <property type="project" value="TreeGrafter"/>
</dbReference>
<dbReference type="InterPro" id="IPR011011">
    <property type="entry name" value="Znf_FYVE_PHD"/>
</dbReference>
<sequence length="2058" mass="240498">MIFDEINSNRCNDKLELNSRKNVQLDEELLFWMNIEDEYFGKVDSKLKEILKFHINSSEYILKTINETLNNEKNILTDNFSYHDSSYLIFNGGLDEWNKVNCNLNGDGYGLYDNNDTLYINNDHGSSINYNNDIKIDDKITYDNNNSKKIKNIRLTLSIPPLYKPSDFPKELNHCNNVRDILLTLFRLNCLNKYTPSNTNKNVRNINDKVNELLYRESTEFDKNKSFNYICILPDIITGPNIEYCCSDKTKDENVYNFNDISDNWIFNINNSELNLYLRKKLLDTSNIQFNNIKDDFITNNTKNDYDEGNIDNNNDLNKKKNLDCDNVSIFSSNIVKTIIGSEEYINNDKEGFIIDENKLISVIDDKNLGSNSDNVDSNKKIICDNKGGERIKKLKSFGDFFQDNINISPNMNNMLLYNENELNKSVYTNNNLNSIMNSNNKINFVSNNSNYFNYDDYNVNKSNETRNIYYLNRINNISLVDISKSLIKRLEEISMKKIKLFKVILDRIENERQIDIDYWVKKEYELNSYYRVKQCELNNYNYTLEKQSKDLEIYRLGCIESKYLPNEWQETAVCSICGNDTDWDEDPIYFCDGCYQPAHHSCVNPKQPFKYNSTRMLNVIEREKKCQQGDFNSENLNLKNKSEQDDDDQWWLCDSCLTIKSELLDHRYLFFLLIRMISGPRNSESYKQSRAYIQKNVDLFLSQLVNYNVLSSNVVTNNNKNIENNDKVIFPWINNWKFPLISENNSFCENDDGECNTNANNLTSERRKGRPRKTPLITPSKPKNNCHYFTFEFDNYFNKKDEYSTESNLYLFNDWIPSVEIPYNLADLDLFNKQIFNPIKWYTELNNKKKMNQTPPPIYIMTDNDNFQDKIDINDDKLISNNNNNNNNNNLFDIYENDSVIIEKLIEKRIIEYDSIYNKYKIHVKVPICQLCGYDSYSRGGGIMKKTVDGYWSHIRCALSNNSVLSNDGNYVRIKIDLHRNKIKCEGCNKIDSSPVLCHNNECCKYYHINCATSIKECIVDWESNKPIFYCPEHASYIAPTLLLRKYQLSNFNNWFYDKYYNNSLKYKHSIVKMNNSNFNDTTVTNKYNEGDKLSIFSNVFNLPIIIRQTFLADLRDDTQTVIFLAKLLKVLYNNNNNSNNSSTLDSNNINHTINNEINKCKNDINEPLFNSFSKFHLYLPELVYVKSIDTVISRLTTPWSGDVNFWLKVLNNNILNTLGINNIYNINQYKYINNSRLIITCIFNIMELLLNRLINPYEIRLITLIIASKMGFGPWFSLFYYWKFIPLTFYYNIIKNNDLSMLEPTSRYSINNSMQNYDNNTNSCNILSALDHKNVSYHLHLFGLKYLSIEKVNPSEAFLKSINSCYSIISKNWNYCCQICNSVYPIFDENINFGNVSNCHLYKCQVCNVVICFHCNNFYNIISIQNHDNGFTCQRCFYFKSKDYLNVVTDSCCCLCSRFDSILIRIQKGTYIDFRNIKSRKTLLSDGSIYLDEEYKLIDDVWVHPLCIEWLTAYSKDQSSLIYNIISLEKKYFNNLCKYCGLNSGIAIKCSHNSCNTYFHVSCGKSIGCKFDYSKYKNKQYDQFGNTNIHSGSYNNNNSNYCYQQQYRRSWCLFHNQYNNNSIIHNNNSNDNNNSNQHDLNHNYHNNKNYTGITSSGSQDVLLLRTLFNNIIENHKKINNNNLDNACYYSTSQNDNTILKISLLNYYGLNIFEDYNKNNKNSNLNNIGVYNSLLFSNDLQLKNNNINYQCGHDILYISKWEDLIQILCYDVITRFIYGIGFPKQKHINSSVNRNLNQNKKKLSCNNNQKQNFNEITKNNDISNNMCIACDKLYKRDWSLLYLDWIYCDTCNNWFHWCCLGLNKGNIPKDNEPYKCIFCSGFKKTRGRKRKTLINPLELNVANVLSYNNNQHKISHSNSNANLYIDESKNILFPHSISQNQMIESNLSSITNESDINNKNNIGNINYNNYKYTEGSHTQPQLVTNIGVSDNKEQLEFYTESRGGGDMLTSENHVSVCNSIKYSSQSQPSLPSPSSSSSSYSSSFSSPSRSSLASESS</sequence>
<evidence type="ECO:0000313" key="8">
    <source>
        <dbReference type="EMBL" id="KAK6590877.1"/>
    </source>
</evidence>
<keyword evidence="9" id="KW-1185">Reference proteome</keyword>
<dbReference type="Proteomes" id="UP001311799">
    <property type="component" value="Unassembled WGS sequence"/>
</dbReference>
<name>A0AAV9Y3D0_9CRYT</name>
<dbReference type="Pfam" id="PF13832">
    <property type="entry name" value="zf-HC5HC2H_2"/>
    <property type="match status" value="2"/>
</dbReference>
<evidence type="ECO:0000256" key="3">
    <source>
        <dbReference type="ARBA" id="ARBA00022833"/>
    </source>
</evidence>
<feature type="domain" description="PHD-type" evidence="6">
    <location>
        <begin position="572"/>
        <end position="660"/>
    </location>
</feature>
<evidence type="ECO:0000256" key="5">
    <source>
        <dbReference type="SAM" id="MobiDB-lite"/>
    </source>
</evidence>
<keyword evidence="2 4" id="KW-0863">Zinc-finger</keyword>
<evidence type="ECO:0000259" key="7">
    <source>
        <dbReference type="PROSITE" id="PS51805"/>
    </source>
</evidence>
<dbReference type="PROSITE" id="PS51805">
    <property type="entry name" value="EPHD"/>
    <property type="match status" value="2"/>
</dbReference>
<dbReference type="GO" id="GO:0010571">
    <property type="term" value="P:positive regulation of nuclear cell cycle DNA replication"/>
    <property type="evidence" value="ECO:0007669"/>
    <property type="project" value="TreeGrafter"/>
</dbReference>
<gene>
    <name evidence="8" type="ORF">RS030_111882</name>
</gene>
<evidence type="ECO:0000259" key="6">
    <source>
        <dbReference type="PROSITE" id="PS50016"/>
    </source>
</evidence>
<dbReference type="GO" id="GO:0008270">
    <property type="term" value="F:zinc ion binding"/>
    <property type="evidence" value="ECO:0007669"/>
    <property type="project" value="UniProtKB-KW"/>
</dbReference>